<name>A0A0F9T3C4_9ZZZZ</name>
<dbReference type="AlphaFoldDB" id="A0A0F9T3C4"/>
<accession>A0A0F9T3C4</accession>
<dbReference type="Gene3D" id="3.40.50.300">
    <property type="entry name" value="P-loop containing nucleotide triphosphate hydrolases"/>
    <property type="match status" value="1"/>
</dbReference>
<gene>
    <name evidence="1" type="ORF">LCGC14_0702080</name>
</gene>
<protein>
    <submittedName>
        <fullName evidence="1">Uncharacterized protein</fullName>
    </submittedName>
</protein>
<comment type="caution">
    <text evidence="1">The sequence shown here is derived from an EMBL/GenBank/DDBJ whole genome shotgun (WGS) entry which is preliminary data.</text>
</comment>
<dbReference type="SUPFAM" id="SSF52540">
    <property type="entry name" value="P-loop containing nucleoside triphosphate hydrolases"/>
    <property type="match status" value="1"/>
</dbReference>
<organism evidence="1">
    <name type="scientific">marine sediment metagenome</name>
    <dbReference type="NCBI Taxonomy" id="412755"/>
    <lineage>
        <taxon>unclassified sequences</taxon>
        <taxon>metagenomes</taxon>
        <taxon>ecological metagenomes</taxon>
    </lineage>
</organism>
<dbReference type="InterPro" id="IPR027417">
    <property type="entry name" value="P-loop_NTPase"/>
</dbReference>
<evidence type="ECO:0000313" key="1">
    <source>
        <dbReference type="EMBL" id="KKN43561.1"/>
    </source>
</evidence>
<sequence>MAKVFVYTGLPGSGKSSVIKKRHPNAKVFSVDDYFMVGDKYEFDPTKIGEAHADCFRRYIDCVRKFQWIFDYRPGAEMWDPRAFGYHHDVVVDNTNTTTMEIAPYMLAAAAFYCEAEVITIKCAPQVAFDRNIHGVPLEAHQGLRDNLNARELPAWWTHTEIDMAETSEEYEEETRKTDRRAALIKSREHIGMDLHDITNACLRLKSPVGDLGMRNKIEAIEVLVADITRRLGQ</sequence>
<dbReference type="EMBL" id="LAZR01001504">
    <property type="protein sequence ID" value="KKN43561.1"/>
    <property type="molecule type" value="Genomic_DNA"/>
</dbReference>
<dbReference type="PANTHER" id="PTHR13308">
    <property type="entry name" value="NEDD4-BINDING PROTEIN 2-LIKE 1"/>
    <property type="match status" value="1"/>
</dbReference>
<dbReference type="InterPro" id="IPR026302">
    <property type="entry name" value="NEDD4-bd_p2"/>
</dbReference>
<reference evidence="1" key="1">
    <citation type="journal article" date="2015" name="Nature">
        <title>Complex archaea that bridge the gap between prokaryotes and eukaryotes.</title>
        <authorList>
            <person name="Spang A."/>
            <person name="Saw J.H."/>
            <person name="Jorgensen S.L."/>
            <person name="Zaremba-Niedzwiedzka K."/>
            <person name="Martijn J."/>
            <person name="Lind A.E."/>
            <person name="van Eijk R."/>
            <person name="Schleper C."/>
            <person name="Guy L."/>
            <person name="Ettema T.J."/>
        </authorList>
    </citation>
    <scope>NUCLEOTIDE SEQUENCE</scope>
</reference>
<proteinExistence type="predicted"/>
<dbReference type="PANTHER" id="PTHR13308:SF40">
    <property type="entry name" value="NEDD4-BINDING PROTEIN 2-LIKE 1"/>
    <property type="match status" value="1"/>
</dbReference>